<gene>
    <name evidence="2" type="ORF">IHQ72_29675</name>
</gene>
<evidence type="ECO:0000313" key="3">
    <source>
        <dbReference type="Proteomes" id="UP001058098"/>
    </source>
</evidence>
<evidence type="ECO:0000259" key="1">
    <source>
        <dbReference type="Pfam" id="PF12802"/>
    </source>
</evidence>
<keyword evidence="3" id="KW-1185">Reference proteome</keyword>
<accession>A0ABY5QUI4</accession>
<dbReference type="RefSeq" id="WP_258119145.1">
    <property type="nucleotide sequence ID" value="NZ_CP062229.1"/>
</dbReference>
<organism evidence="2 3">
    <name type="scientific">Mesorhizobium onobrychidis</name>
    <dbReference type="NCBI Taxonomy" id="2775404"/>
    <lineage>
        <taxon>Bacteria</taxon>
        <taxon>Pseudomonadati</taxon>
        <taxon>Pseudomonadota</taxon>
        <taxon>Alphaproteobacteria</taxon>
        <taxon>Hyphomicrobiales</taxon>
        <taxon>Phyllobacteriaceae</taxon>
        <taxon>Mesorhizobium</taxon>
    </lineage>
</organism>
<proteinExistence type="predicted"/>
<feature type="domain" description="HTH marR-type" evidence="1">
    <location>
        <begin position="57"/>
        <end position="100"/>
    </location>
</feature>
<dbReference type="InterPro" id="IPR036388">
    <property type="entry name" value="WH-like_DNA-bd_sf"/>
</dbReference>
<dbReference type="Pfam" id="PF12802">
    <property type="entry name" value="MarR_2"/>
    <property type="match status" value="1"/>
</dbReference>
<dbReference type="SUPFAM" id="SSF46785">
    <property type="entry name" value="Winged helix' DNA-binding domain"/>
    <property type="match status" value="1"/>
</dbReference>
<reference evidence="2" key="1">
    <citation type="submission" date="2020-09" db="EMBL/GenBank/DDBJ databases">
        <title>Rhizobia associated with sainfoin plants.</title>
        <authorList>
            <person name="Asharfi S."/>
            <person name="Kuzmanovic N."/>
            <person name="Bunk B."/>
            <person name="Sproeer C."/>
            <person name="Becker M."/>
            <person name="Thuenen T."/>
        </authorList>
    </citation>
    <scope>NUCLEOTIDE SEQUENCE</scope>
    <source>
        <strain evidence="2">OM4</strain>
    </source>
</reference>
<dbReference type="Gene3D" id="1.10.10.10">
    <property type="entry name" value="Winged helix-like DNA-binding domain superfamily/Winged helix DNA-binding domain"/>
    <property type="match status" value="1"/>
</dbReference>
<name>A0ABY5QUI4_9HYPH</name>
<sequence>MSVGTGRFRLLLNGWDCGGRCVQNVSPSERRRRAVVLRFMFEIRSAWIEEGDPVDVTWIILAIHLGQYEGRPLSVSDIATLTLIPRTTVHRHVNELKAQGRANVIRIGHRTVPIMISPERKPAFFETLIAAIKRAADLLSSLDT</sequence>
<dbReference type="InterPro" id="IPR000835">
    <property type="entry name" value="HTH_MarR-typ"/>
</dbReference>
<protein>
    <submittedName>
        <fullName evidence="2">MarR family transcriptional regulator</fullName>
    </submittedName>
</protein>
<evidence type="ECO:0000313" key="2">
    <source>
        <dbReference type="EMBL" id="UVC14738.1"/>
    </source>
</evidence>
<dbReference type="InterPro" id="IPR036390">
    <property type="entry name" value="WH_DNA-bd_sf"/>
</dbReference>
<dbReference type="Proteomes" id="UP001058098">
    <property type="component" value="Chromosome"/>
</dbReference>
<dbReference type="EMBL" id="CP062229">
    <property type="protein sequence ID" value="UVC14738.1"/>
    <property type="molecule type" value="Genomic_DNA"/>
</dbReference>